<reference evidence="2 3" key="2">
    <citation type="journal article" date="2019" name="G3 (Bethesda)">
        <title>Hybrid Assembly of the Genome of the Entomopathogenic Nematode Steinernema carpocapsae Identifies the X-Chromosome.</title>
        <authorList>
            <person name="Serra L."/>
            <person name="Macchietto M."/>
            <person name="Macias-Munoz A."/>
            <person name="McGill C.J."/>
            <person name="Rodriguez I.M."/>
            <person name="Rodriguez B."/>
            <person name="Murad R."/>
            <person name="Mortazavi A."/>
        </authorList>
    </citation>
    <scope>NUCLEOTIDE SEQUENCE [LARGE SCALE GENOMIC DNA]</scope>
    <source>
        <strain evidence="2 3">ALL</strain>
    </source>
</reference>
<keyword evidence="3" id="KW-1185">Reference proteome</keyword>
<reference evidence="2 3" key="1">
    <citation type="journal article" date="2015" name="Genome Biol.">
        <title>Comparative genomics of Steinernema reveals deeply conserved gene regulatory networks.</title>
        <authorList>
            <person name="Dillman A.R."/>
            <person name="Macchietto M."/>
            <person name="Porter C.F."/>
            <person name="Rogers A."/>
            <person name="Williams B."/>
            <person name="Antoshechkin I."/>
            <person name="Lee M.M."/>
            <person name="Goodwin Z."/>
            <person name="Lu X."/>
            <person name="Lewis E.E."/>
            <person name="Goodrich-Blair H."/>
            <person name="Stock S.P."/>
            <person name="Adams B.J."/>
            <person name="Sternberg P.W."/>
            <person name="Mortazavi A."/>
        </authorList>
    </citation>
    <scope>NUCLEOTIDE SEQUENCE [LARGE SCALE GENOMIC DNA]</scope>
    <source>
        <strain evidence="2 3">ALL</strain>
    </source>
</reference>
<feature type="compositionally biased region" description="Low complexity" evidence="1">
    <location>
        <begin position="1"/>
        <end position="14"/>
    </location>
</feature>
<accession>A0A4U5M8D5</accession>
<evidence type="ECO:0000313" key="2">
    <source>
        <dbReference type="EMBL" id="TKR65219.1"/>
    </source>
</evidence>
<dbReference type="Proteomes" id="UP000298663">
    <property type="component" value="Unassembled WGS sequence"/>
</dbReference>
<name>A0A4U5M8D5_STECR</name>
<evidence type="ECO:0000313" key="3">
    <source>
        <dbReference type="Proteomes" id="UP000298663"/>
    </source>
</evidence>
<sequence>MFGGNQPQNSQMPGMGPGMPPGGSGMPQQGQFMPSISMAGGMPPNIKLEAPPSVGPPMSTGPAPVSVAPPKMKLSPPPHPYYAYDKIEELSVEMQTTIGKELSQEIAFRCLTFLNFLKSSDRRVMTGNEPQAIIEYCIQCFATLAKIQIALEKNPKVSKKPWSLEEWLDNLKEGSEPVVKRADVVEKEAKYDSNRKKLIEMMTELKMMDWIGAVCDPHNAPTPEKP</sequence>
<dbReference type="EMBL" id="AZBU02000009">
    <property type="protein sequence ID" value="TKR65219.1"/>
    <property type="molecule type" value="Genomic_DNA"/>
</dbReference>
<protein>
    <submittedName>
        <fullName evidence="2">Uncharacterized protein</fullName>
    </submittedName>
</protein>
<dbReference type="STRING" id="34508.A0A4U5M8D5"/>
<organism evidence="2 3">
    <name type="scientific">Steinernema carpocapsae</name>
    <name type="common">Entomopathogenic nematode</name>
    <dbReference type="NCBI Taxonomy" id="34508"/>
    <lineage>
        <taxon>Eukaryota</taxon>
        <taxon>Metazoa</taxon>
        <taxon>Ecdysozoa</taxon>
        <taxon>Nematoda</taxon>
        <taxon>Chromadorea</taxon>
        <taxon>Rhabditida</taxon>
        <taxon>Tylenchina</taxon>
        <taxon>Panagrolaimomorpha</taxon>
        <taxon>Strongyloidoidea</taxon>
        <taxon>Steinernematidae</taxon>
        <taxon>Steinernema</taxon>
    </lineage>
</organism>
<comment type="caution">
    <text evidence="2">The sequence shown here is derived from an EMBL/GenBank/DDBJ whole genome shotgun (WGS) entry which is preliminary data.</text>
</comment>
<feature type="compositionally biased region" description="Gly residues" evidence="1">
    <location>
        <begin position="15"/>
        <end position="25"/>
    </location>
</feature>
<proteinExistence type="predicted"/>
<dbReference type="OrthoDB" id="5791708at2759"/>
<feature type="region of interest" description="Disordered" evidence="1">
    <location>
        <begin position="1"/>
        <end position="62"/>
    </location>
</feature>
<dbReference type="AlphaFoldDB" id="A0A4U5M8D5"/>
<gene>
    <name evidence="2" type="ORF">L596_025650</name>
</gene>
<evidence type="ECO:0000256" key="1">
    <source>
        <dbReference type="SAM" id="MobiDB-lite"/>
    </source>
</evidence>